<keyword evidence="2" id="KW-1185">Reference proteome</keyword>
<organism evidence="1 2">
    <name type="scientific">Mesorhizobium qingshengii</name>
    <dbReference type="NCBI Taxonomy" id="1165689"/>
    <lineage>
        <taxon>Bacteria</taxon>
        <taxon>Pseudomonadati</taxon>
        <taxon>Pseudomonadota</taxon>
        <taxon>Alphaproteobacteria</taxon>
        <taxon>Hyphomicrobiales</taxon>
        <taxon>Phyllobacteriaceae</taxon>
        <taxon>Mesorhizobium</taxon>
    </lineage>
</organism>
<comment type="caution">
    <text evidence="1">The sequence shown here is derived from an EMBL/GenBank/DDBJ whole genome shotgun (WGS) entry which is preliminary data.</text>
</comment>
<protein>
    <recommendedName>
        <fullName evidence="3">Phasin protein</fullName>
    </recommendedName>
</protein>
<gene>
    <name evidence="1" type="ORF">OOJ09_14170</name>
</gene>
<dbReference type="EMBL" id="JAPFQA010000005">
    <property type="protein sequence ID" value="MCZ8545335.1"/>
    <property type="molecule type" value="Genomic_DNA"/>
</dbReference>
<accession>A0ABT4QV28</accession>
<dbReference type="RefSeq" id="WP_269905805.1">
    <property type="nucleotide sequence ID" value="NZ_JAPFQA010000005.1"/>
</dbReference>
<name>A0ABT4QV28_9HYPH</name>
<reference evidence="1" key="1">
    <citation type="submission" date="2022-11" db="EMBL/GenBank/DDBJ databases">
        <authorList>
            <person name="Coimbra C."/>
        </authorList>
    </citation>
    <scope>NUCLEOTIDE SEQUENCE</scope>
    <source>
        <strain evidence="1">Jales19</strain>
    </source>
</reference>
<evidence type="ECO:0000313" key="1">
    <source>
        <dbReference type="EMBL" id="MCZ8545335.1"/>
    </source>
</evidence>
<evidence type="ECO:0008006" key="3">
    <source>
        <dbReference type="Google" id="ProtNLM"/>
    </source>
</evidence>
<proteinExistence type="predicted"/>
<sequence>MIFHATTRSAALGTVVSIPAMGSAPVERASAANLNESPILAGFRRWEALRNSISFGISDSDLKRVHRSMSEIVETMFATPATTTLEFAAQFMVVCSGDEIEYRRAARELHAHAQTLVGMLPQ</sequence>
<dbReference type="Proteomes" id="UP001152178">
    <property type="component" value="Unassembled WGS sequence"/>
</dbReference>
<evidence type="ECO:0000313" key="2">
    <source>
        <dbReference type="Proteomes" id="UP001152178"/>
    </source>
</evidence>